<evidence type="ECO:0000313" key="4">
    <source>
        <dbReference type="Proteomes" id="UP001462961"/>
    </source>
</evidence>
<organism evidence="3 4">
    <name type="scientific">Paraburkholderia caribensis</name>
    <dbReference type="NCBI Taxonomy" id="75105"/>
    <lineage>
        <taxon>Bacteria</taxon>
        <taxon>Pseudomonadati</taxon>
        <taxon>Pseudomonadota</taxon>
        <taxon>Betaproteobacteria</taxon>
        <taxon>Burkholderiales</taxon>
        <taxon>Burkholderiaceae</taxon>
        <taxon>Paraburkholderia</taxon>
    </lineage>
</organism>
<name>A0ABV0EA15_9BURK</name>
<feature type="compositionally biased region" description="Basic and acidic residues" evidence="1">
    <location>
        <begin position="45"/>
        <end position="71"/>
    </location>
</feature>
<feature type="region of interest" description="Disordered" evidence="1">
    <location>
        <begin position="466"/>
        <end position="522"/>
    </location>
</feature>
<accession>A0ABV0EA15</accession>
<feature type="compositionally biased region" description="Polar residues" evidence="1">
    <location>
        <begin position="492"/>
        <end position="511"/>
    </location>
</feature>
<dbReference type="InterPro" id="IPR040677">
    <property type="entry name" value="LPD7"/>
</dbReference>
<feature type="compositionally biased region" description="Low complexity" evidence="1">
    <location>
        <begin position="253"/>
        <end position="263"/>
    </location>
</feature>
<dbReference type="Proteomes" id="UP001462961">
    <property type="component" value="Unassembled WGS sequence"/>
</dbReference>
<feature type="compositionally biased region" description="Basic and acidic residues" evidence="1">
    <location>
        <begin position="376"/>
        <end position="393"/>
    </location>
</feature>
<feature type="region of interest" description="Disordered" evidence="1">
    <location>
        <begin position="364"/>
        <end position="393"/>
    </location>
</feature>
<dbReference type="RefSeq" id="WP_012406609.1">
    <property type="nucleotide sequence ID" value="NZ_JAKUCO010000028.1"/>
</dbReference>
<evidence type="ECO:0000259" key="2">
    <source>
        <dbReference type="Pfam" id="PF18821"/>
    </source>
</evidence>
<feature type="compositionally biased region" description="Basic and acidic residues" evidence="1">
    <location>
        <begin position="480"/>
        <end position="491"/>
    </location>
</feature>
<sequence>MNEIEFPADQIDHHERSAANADDASAIRARTTPPANEPEAAAVPRHPETPVDSTTEERLKKIRAGDRERARRLLRPSASSDAQSGEGVKTAKGTGRLIGRKDGPTQNSIRAKPIFEKTGYDVPKSVSNQYVAHDGKFLDRKSETVHFEDTGRTLATASEDRSVITHMVEVAKAKNWSELQLKGTEEFRRQAWIAAELAGVPTRGFGPKELDRAMLTAAREAMRISAGEQAGDANGPRINTVETAAGATPDGSPSPRAAPPSSSLEQPAAGVTAGVLVAHGPAPFNHDAKQNPSYYATVRTVNGERTVWGLDLERAISDAGVQVGQQVELEKGGSRTVTSQQRQFDVQGNEIAPKTVTSRRNEWLVSSPDMPGLPTREQRDALASARREGDERRRINEARERFLNGNWQYSKEQRAALDAARERIKEQAAREVLRDEIRGLPEQQQEKVMGEFESAVAEARAANRPLDVPMPQVSEATVEAVREQIEREQRGRSQSAQQPAHETAGHPSQETGPEAPPLELEP</sequence>
<feature type="region of interest" description="Disordered" evidence="1">
    <location>
        <begin position="228"/>
        <end position="268"/>
    </location>
</feature>
<comment type="caution">
    <text evidence="3">The sequence shown here is derived from an EMBL/GenBank/DDBJ whole genome shotgun (WGS) entry which is preliminary data.</text>
</comment>
<feature type="region of interest" description="Disordered" evidence="1">
    <location>
        <begin position="1"/>
        <end position="118"/>
    </location>
</feature>
<evidence type="ECO:0000256" key="1">
    <source>
        <dbReference type="SAM" id="MobiDB-lite"/>
    </source>
</evidence>
<evidence type="ECO:0000313" key="3">
    <source>
        <dbReference type="EMBL" id="MEO1760260.1"/>
    </source>
</evidence>
<reference evidence="3 4" key="1">
    <citation type="submission" date="2024-01" db="EMBL/GenBank/DDBJ databases">
        <title>The diversity of rhizobia nodulating Mimosa spp. in eleven states of Brazil covering several biomes is determined by host plant, location, and edaphic factors.</title>
        <authorList>
            <person name="Rouws L."/>
            <person name="Barauna A."/>
            <person name="Beukes C."/>
            <person name="De Faria S.M."/>
            <person name="Gross E."/>
            <person name="Dos Reis Junior F.B."/>
            <person name="Simon M."/>
            <person name="Maluk M."/>
            <person name="Odee D.W."/>
            <person name="Kenicer G."/>
            <person name="Young J.P.W."/>
            <person name="Reis V.M."/>
            <person name="Zilli J."/>
            <person name="James E.K."/>
        </authorList>
    </citation>
    <scope>NUCLEOTIDE SEQUENCE [LARGE SCALE GENOMIC DNA]</scope>
    <source>
        <strain evidence="3 4">JHI1651</strain>
    </source>
</reference>
<dbReference type="EMBL" id="JAYLVJ010000125">
    <property type="protein sequence ID" value="MEO1760260.1"/>
    <property type="molecule type" value="Genomic_DNA"/>
</dbReference>
<feature type="compositionally biased region" description="Low complexity" evidence="1">
    <location>
        <begin position="18"/>
        <end position="44"/>
    </location>
</feature>
<feature type="domain" description="Large polyvalent protein-associated" evidence="2">
    <location>
        <begin position="127"/>
        <end position="213"/>
    </location>
</feature>
<gene>
    <name evidence="3" type="ORF">VOI32_41215</name>
</gene>
<keyword evidence="4" id="KW-1185">Reference proteome</keyword>
<proteinExistence type="predicted"/>
<dbReference type="Pfam" id="PF18821">
    <property type="entry name" value="LPD7"/>
    <property type="match status" value="1"/>
</dbReference>
<protein>
    <submittedName>
        <fullName evidence="3">LPD7 domain-containing protein</fullName>
    </submittedName>
</protein>